<evidence type="ECO:0000313" key="1">
    <source>
        <dbReference type="EMBL" id="KAH7851475.1"/>
    </source>
</evidence>
<gene>
    <name evidence="1" type="ORF">Vadar_012161</name>
</gene>
<organism evidence="1 2">
    <name type="scientific">Vaccinium darrowii</name>
    <dbReference type="NCBI Taxonomy" id="229202"/>
    <lineage>
        <taxon>Eukaryota</taxon>
        <taxon>Viridiplantae</taxon>
        <taxon>Streptophyta</taxon>
        <taxon>Embryophyta</taxon>
        <taxon>Tracheophyta</taxon>
        <taxon>Spermatophyta</taxon>
        <taxon>Magnoliopsida</taxon>
        <taxon>eudicotyledons</taxon>
        <taxon>Gunneridae</taxon>
        <taxon>Pentapetalae</taxon>
        <taxon>asterids</taxon>
        <taxon>Ericales</taxon>
        <taxon>Ericaceae</taxon>
        <taxon>Vaccinioideae</taxon>
        <taxon>Vaccinieae</taxon>
        <taxon>Vaccinium</taxon>
    </lineage>
</organism>
<sequence>MEWVRGEEVGRGSFGTVNLAIPTKQSTWFSQLIAVKSCGSSHFASLMNEKSILDELSDCPQVIRCFGGDFRIDHGEKFYNIFLEYASGGNLANKIRNSGSCRLAESEVRRYTKSVLKGLQYIHKNGFVHCDIKLQNILLCSSNQNDVAKIADFGLAKKAGAKREKVGSEVRGTPLYMAPETVSAGEIEPPSDVWGLGCLVAEMVSGAPAWRCTADGDICRLLMRIGAGDEIPEIPKNFSEEGKDFLGKCFVKEPTKRWTAEMLLNHPFVVNQDVDDDTVPLDYYSCEASCSRSPRGPFDFPDWELVRSHCRSFPSPEYPWESNRLWVTTAAERLRRLVTEQLQDWAVLDNWVTVR</sequence>
<reference evidence="1 2" key="1">
    <citation type="journal article" date="2021" name="Hortic Res">
        <title>High-quality reference genome and annotation aids understanding of berry development for evergreen blueberry (Vaccinium darrowii).</title>
        <authorList>
            <person name="Yu J."/>
            <person name="Hulse-Kemp A.M."/>
            <person name="Babiker E."/>
            <person name="Staton M."/>
        </authorList>
    </citation>
    <scope>NUCLEOTIDE SEQUENCE [LARGE SCALE GENOMIC DNA]</scope>
    <source>
        <strain evidence="2">cv. NJ 8807/NJ 8810</strain>
        <tissue evidence="1">Young leaf</tissue>
    </source>
</reference>
<proteinExistence type="predicted"/>
<keyword evidence="2" id="KW-1185">Reference proteome</keyword>
<dbReference type="Proteomes" id="UP000828048">
    <property type="component" value="Chromosome 8"/>
</dbReference>
<evidence type="ECO:0000313" key="2">
    <source>
        <dbReference type="Proteomes" id="UP000828048"/>
    </source>
</evidence>
<name>A0ACB7YFC0_9ERIC</name>
<comment type="caution">
    <text evidence="1">The sequence shown here is derived from an EMBL/GenBank/DDBJ whole genome shotgun (WGS) entry which is preliminary data.</text>
</comment>
<protein>
    <submittedName>
        <fullName evidence="1">Uncharacterized protein</fullName>
    </submittedName>
</protein>
<dbReference type="EMBL" id="CM037158">
    <property type="protein sequence ID" value="KAH7851475.1"/>
    <property type="molecule type" value="Genomic_DNA"/>
</dbReference>
<accession>A0ACB7YFC0</accession>